<evidence type="ECO:0000256" key="3">
    <source>
        <dbReference type="ARBA" id="ARBA00022741"/>
    </source>
</evidence>
<keyword evidence="6" id="KW-0175">Coiled coil</keyword>
<dbReference type="InterPro" id="IPR036388">
    <property type="entry name" value="WH-like_DNA-bd_sf"/>
</dbReference>
<dbReference type="InterPro" id="IPR042197">
    <property type="entry name" value="Apaf_helical"/>
</dbReference>
<dbReference type="InterPro" id="IPR041118">
    <property type="entry name" value="Rx_N"/>
</dbReference>
<dbReference type="PANTHER" id="PTHR36766:SF40">
    <property type="entry name" value="DISEASE RESISTANCE PROTEIN RGA3"/>
    <property type="match status" value="1"/>
</dbReference>
<feature type="domain" description="R13L1/DRL21-like LRR repeat region" evidence="10">
    <location>
        <begin position="729"/>
        <end position="852"/>
    </location>
</feature>
<dbReference type="Gene3D" id="1.20.5.4130">
    <property type="match status" value="1"/>
</dbReference>
<dbReference type="Pfam" id="PF23559">
    <property type="entry name" value="WHD_DRP"/>
    <property type="match status" value="1"/>
</dbReference>
<evidence type="ECO:0000259" key="10">
    <source>
        <dbReference type="Pfam" id="PF25019"/>
    </source>
</evidence>
<gene>
    <name evidence="11" type="primary">LOC112488753</name>
</gene>
<dbReference type="InterPro" id="IPR058922">
    <property type="entry name" value="WHD_DRP"/>
</dbReference>
<proteinExistence type="predicted"/>
<dbReference type="FunFam" id="1.10.10.10:FF:000322">
    <property type="entry name" value="Probable disease resistance protein At1g63360"/>
    <property type="match status" value="1"/>
</dbReference>
<dbReference type="Gene3D" id="1.10.8.430">
    <property type="entry name" value="Helical domain of apoptotic protease-activating factors"/>
    <property type="match status" value="1"/>
</dbReference>
<dbReference type="InterPro" id="IPR032675">
    <property type="entry name" value="LRR_dom_sf"/>
</dbReference>
<evidence type="ECO:0000256" key="4">
    <source>
        <dbReference type="ARBA" id="ARBA00022821"/>
    </source>
</evidence>
<feature type="domain" description="NB-ARC" evidence="7">
    <location>
        <begin position="224"/>
        <end position="396"/>
    </location>
</feature>
<sequence length="1308" mass="148565">MRQTKKERLHSLTCNDKTNQVEYWFSPSPLGFCFQSLSAVQIHFEENMAASLVGGALLSATLQVVFDRLASPEVVDYLRGKRLNDELINNLKTVLSAVNAVLDDAEEKQITNPNVKQWLDELEDASLDADDLLDEIATDALQSKLEAGSGTSNTSKSIINFFSNSLNIYDRKMKNKLEEILKRLKFLEERIYVLGLIKGVGEKPLPRPPTTSLIEEDEVYGRDGDKEAIIKLLIDDGRSTKVSVIPIVGMGGVGKTTLAQLVYNHDQVKEHFGFKAWICVSEEFDIYKVTKTILCAVTKSHSYDNIDLDSLQNKLKEVLMGQKYLIVLDDVWNENYVNWENMSRPFKHGAQGSKILVTTRNESVAKIMQTVPAYYLVHLKDEDCWQLFAKLAFHNEDFAAHPALEIIGRKIVKKCKGLPLAVKTLGGLLRSTVNVEEWEKILASEIWHLSGNESNILPALRLSYHHLPSHLKRCFAFCAIFPEDHIFRKHDLVLLWMAENFLQQSTRNKRMEDVGDEYFNELVSRSFFQRSNRGEEYFVMHDLIHDLARHVSRNNCLTLADGNSEEVLMVKVRHLAIARFDSISEAACLRTLLPTHRFSFDYSSDEVVNHAILKSRCLRVLSLYGCRKLKRLPESIGEQRHLRHLDLSMTSIERLPESVSLLYNLQTLILSQCWNLIELPKDIHHLINLRHLHIDACLKLDKMPRHINKLKGLQTLSNFIVGKANAAKIGELRELQDLCGELSLDNLNNVASARDALEAKLMDKKYLEALNLAWKDDTNDSKHDREVLENLLPHTNLKRLSIYGYGGTAFPNWLGDHSFCNMLSIRLVDCKYCNSLPRLGQLPSLTTLHIEQLSGVVSVGAEFYGSSERKAFASLKFLSFHKMSNWEKWSSFEVEDGEVFPNLQKLEIRGCHKLMNVDWPRNLPSLTELNIYESEVLLSSLPRTPAIRKLNLGKCEKLQLQELPQTVEWISIGGCHGVESFIDILRESPSRCHLQYLGIHDCSSPITFPTACLPTTLTELKIKNCEELEFPMHHSLKTSSIQKVSIINSCGGSGSLKFVPLDFFPNLKKLLKITSCKYLESLKLPDGQLCQNLTTLIIGGPNFISFPKGGLHAPNLIQLRVQYCKKLKMLPEQMHNFLPSLEALWISNCPEVESFPEGGLPSNLVELLVLNCSKLIAGRMKWNLQKLQALRWFVIKDDDEREGESAGVESFPEEGLLPSTVEHLNIMGIGSLKRLDIKGLQQLTSLTALFIQCCPQLHKLPEEGLPTSLPHLYIEECPLLKERCQKEKGQDWAKISHIPIIHIDRERI</sequence>
<feature type="domain" description="Disease resistance protein winged helix" evidence="9">
    <location>
        <begin position="480"/>
        <end position="548"/>
    </location>
</feature>
<dbReference type="InterPro" id="IPR002182">
    <property type="entry name" value="NB-ARC"/>
</dbReference>
<dbReference type="PANTHER" id="PTHR36766">
    <property type="entry name" value="PLANT BROAD-SPECTRUM MILDEW RESISTANCE PROTEIN RPW8"/>
    <property type="match status" value="1"/>
</dbReference>
<dbReference type="Pfam" id="PF00931">
    <property type="entry name" value="NB-ARC"/>
    <property type="match status" value="1"/>
</dbReference>
<evidence type="ECO:0000256" key="1">
    <source>
        <dbReference type="ARBA" id="ARBA00022614"/>
    </source>
</evidence>
<dbReference type="SUPFAM" id="SSF52540">
    <property type="entry name" value="P-loop containing nucleoside triphosphate hydrolases"/>
    <property type="match status" value="1"/>
</dbReference>
<evidence type="ECO:0000259" key="8">
    <source>
        <dbReference type="Pfam" id="PF18052"/>
    </source>
</evidence>
<evidence type="ECO:0000256" key="6">
    <source>
        <dbReference type="SAM" id="Coils"/>
    </source>
</evidence>
<dbReference type="InterPro" id="IPR056789">
    <property type="entry name" value="LRR_R13L1-DRL21"/>
</dbReference>
<name>A0A6P6GIT5_ZIZJJ</name>
<dbReference type="Pfam" id="PF25019">
    <property type="entry name" value="LRR_R13L1-DRL21"/>
    <property type="match status" value="1"/>
</dbReference>
<protein>
    <submittedName>
        <fullName evidence="11">putative disease resistance RPP13-like protein 1 isoform X1</fullName>
    </submittedName>
</protein>
<dbReference type="GO" id="GO:0006952">
    <property type="term" value="P:defense response"/>
    <property type="evidence" value="ECO:0007669"/>
    <property type="project" value="UniProtKB-KW"/>
</dbReference>
<dbReference type="GO" id="GO:0051707">
    <property type="term" value="P:response to other organism"/>
    <property type="evidence" value="ECO:0007669"/>
    <property type="project" value="UniProtKB-ARBA"/>
</dbReference>
<keyword evidence="5" id="KW-0067">ATP-binding</keyword>
<reference evidence="11" key="1">
    <citation type="submission" date="2022-04" db="UniProtKB">
        <authorList>
            <consortium name="RefSeq"/>
        </authorList>
    </citation>
    <scope>IDENTIFICATION</scope>
    <source>
        <tissue evidence="11">In vitro plantlets</tissue>
    </source>
</reference>
<organism evidence="11">
    <name type="scientific">Ziziphus jujuba</name>
    <name type="common">Chinese jujube</name>
    <name type="synonym">Ziziphus sativa</name>
    <dbReference type="NCBI Taxonomy" id="326968"/>
    <lineage>
        <taxon>Eukaryota</taxon>
        <taxon>Viridiplantae</taxon>
        <taxon>Streptophyta</taxon>
        <taxon>Embryophyta</taxon>
        <taxon>Tracheophyta</taxon>
        <taxon>Spermatophyta</taxon>
        <taxon>Magnoliopsida</taxon>
        <taxon>eudicotyledons</taxon>
        <taxon>Gunneridae</taxon>
        <taxon>Pentapetalae</taxon>
        <taxon>rosids</taxon>
        <taxon>fabids</taxon>
        <taxon>Rosales</taxon>
        <taxon>Rhamnaceae</taxon>
        <taxon>Paliureae</taxon>
        <taxon>Ziziphus</taxon>
    </lineage>
</organism>
<dbReference type="InterPro" id="IPR027417">
    <property type="entry name" value="P-loop_NTPase"/>
</dbReference>
<dbReference type="Pfam" id="PF18052">
    <property type="entry name" value="Rx_N"/>
    <property type="match status" value="1"/>
</dbReference>
<evidence type="ECO:0000256" key="5">
    <source>
        <dbReference type="ARBA" id="ARBA00022840"/>
    </source>
</evidence>
<keyword evidence="4" id="KW-0611">Plant defense</keyword>
<keyword evidence="2" id="KW-0677">Repeat</keyword>
<dbReference type="GO" id="GO:0043531">
    <property type="term" value="F:ADP binding"/>
    <property type="evidence" value="ECO:0007669"/>
    <property type="project" value="InterPro"/>
</dbReference>
<feature type="domain" description="Disease resistance N-terminal" evidence="8">
    <location>
        <begin position="58"/>
        <end position="150"/>
    </location>
</feature>
<evidence type="ECO:0000256" key="2">
    <source>
        <dbReference type="ARBA" id="ARBA00022737"/>
    </source>
</evidence>
<dbReference type="RefSeq" id="XP_015894236.1">
    <property type="nucleotide sequence ID" value="XM_016038750.2"/>
</dbReference>
<dbReference type="PRINTS" id="PR00364">
    <property type="entry name" value="DISEASERSIST"/>
</dbReference>
<accession>A0A6P6GIT5</accession>
<dbReference type="GO" id="GO:0005524">
    <property type="term" value="F:ATP binding"/>
    <property type="evidence" value="ECO:0007669"/>
    <property type="project" value="UniProtKB-KW"/>
</dbReference>
<dbReference type="SUPFAM" id="SSF52058">
    <property type="entry name" value="L domain-like"/>
    <property type="match status" value="2"/>
</dbReference>
<dbReference type="Gene3D" id="1.10.10.10">
    <property type="entry name" value="Winged helix-like DNA-binding domain superfamily/Winged helix DNA-binding domain"/>
    <property type="match status" value="1"/>
</dbReference>
<evidence type="ECO:0000259" key="7">
    <source>
        <dbReference type="Pfam" id="PF00931"/>
    </source>
</evidence>
<feature type="coiled-coil region" evidence="6">
    <location>
        <begin position="88"/>
        <end position="135"/>
    </location>
</feature>
<keyword evidence="1" id="KW-0433">Leucine-rich repeat</keyword>
<evidence type="ECO:0000259" key="9">
    <source>
        <dbReference type="Pfam" id="PF23559"/>
    </source>
</evidence>
<dbReference type="Gene3D" id="3.80.10.10">
    <property type="entry name" value="Ribonuclease Inhibitor"/>
    <property type="match status" value="4"/>
</dbReference>
<dbReference type="Gene3D" id="3.40.50.300">
    <property type="entry name" value="P-loop containing nucleotide triphosphate hydrolases"/>
    <property type="match status" value="1"/>
</dbReference>
<evidence type="ECO:0000313" key="11">
    <source>
        <dbReference type="RefSeq" id="XP_015894236.1"/>
    </source>
</evidence>
<keyword evidence="3" id="KW-0547">Nucleotide-binding</keyword>
<dbReference type="FunFam" id="3.40.50.300:FF:001091">
    <property type="entry name" value="Probable disease resistance protein At1g61300"/>
    <property type="match status" value="1"/>
</dbReference>